<accession>A0A5D3CCN5</accession>
<dbReference type="EMBL" id="SSTD01012000">
    <property type="protein sequence ID" value="TYK08984.1"/>
    <property type="molecule type" value="Genomic_DNA"/>
</dbReference>
<gene>
    <name evidence="2" type="ORF">E5676_scaffold615G00070</name>
    <name evidence="1" type="ORF">E6C27_scaffold179G00430</name>
</gene>
<dbReference type="OrthoDB" id="1939491at2759"/>
<keyword evidence="2" id="KW-0695">RNA-directed DNA polymerase</keyword>
<comment type="caution">
    <text evidence="2">The sequence shown here is derived from an EMBL/GenBank/DDBJ whole genome shotgun (WGS) entry which is preliminary data.</text>
</comment>
<evidence type="ECO:0000313" key="3">
    <source>
        <dbReference type="Proteomes" id="UP000321393"/>
    </source>
</evidence>
<dbReference type="GO" id="GO:0003964">
    <property type="term" value="F:RNA-directed DNA polymerase activity"/>
    <property type="evidence" value="ECO:0007669"/>
    <property type="project" value="UniProtKB-KW"/>
</dbReference>
<evidence type="ECO:0000313" key="2">
    <source>
        <dbReference type="EMBL" id="TYK08984.1"/>
    </source>
</evidence>
<reference evidence="3 4" key="1">
    <citation type="submission" date="2019-08" db="EMBL/GenBank/DDBJ databases">
        <title>Draft genome sequences of two oriental melons (Cucumis melo L. var makuwa).</title>
        <authorList>
            <person name="Kwon S.-Y."/>
        </authorList>
    </citation>
    <scope>NUCLEOTIDE SEQUENCE [LARGE SCALE GENOMIC DNA]</scope>
    <source>
        <strain evidence="4">cv. Chang Bougi</strain>
        <strain evidence="3">cv. SW 3</strain>
        <tissue evidence="2">Leaf</tissue>
    </source>
</reference>
<evidence type="ECO:0000313" key="1">
    <source>
        <dbReference type="EMBL" id="KAA0067333.1"/>
    </source>
</evidence>
<organism evidence="2 4">
    <name type="scientific">Cucumis melo var. makuwa</name>
    <name type="common">Oriental melon</name>
    <dbReference type="NCBI Taxonomy" id="1194695"/>
    <lineage>
        <taxon>Eukaryota</taxon>
        <taxon>Viridiplantae</taxon>
        <taxon>Streptophyta</taxon>
        <taxon>Embryophyta</taxon>
        <taxon>Tracheophyta</taxon>
        <taxon>Spermatophyta</taxon>
        <taxon>Magnoliopsida</taxon>
        <taxon>eudicotyledons</taxon>
        <taxon>Gunneridae</taxon>
        <taxon>Pentapetalae</taxon>
        <taxon>rosids</taxon>
        <taxon>fabids</taxon>
        <taxon>Cucurbitales</taxon>
        <taxon>Cucurbitaceae</taxon>
        <taxon>Benincaseae</taxon>
        <taxon>Cucumis</taxon>
    </lineage>
</organism>
<proteinExistence type="predicted"/>
<name>A0A5D3CCN5_CUCMM</name>
<keyword evidence="2" id="KW-0548">Nucleotidyltransferase</keyword>
<dbReference type="EMBL" id="SSTE01000555">
    <property type="protein sequence ID" value="KAA0067333.1"/>
    <property type="molecule type" value="Genomic_DNA"/>
</dbReference>
<dbReference type="Proteomes" id="UP000321393">
    <property type="component" value="Unassembled WGS sequence"/>
</dbReference>
<evidence type="ECO:0000313" key="4">
    <source>
        <dbReference type="Proteomes" id="UP000321947"/>
    </source>
</evidence>
<dbReference type="AlphaFoldDB" id="A0A5D3CCN5"/>
<keyword evidence="2" id="KW-0808">Transferase</keyword>
<dbReference type="Proteomes" id="UP000321947">
    <property type="component" value="Unassembled WGS sequence"/>
</dbReference>
<protein>
    <submittedName>
        <fullName evidence="2">RNA-directed DNA polymerase-like protein</fullName>
    </submittedName>
</protein>
<sequence length="94" mass="10304">MKVVNSAALPIVGLVKRTMTRNGVSTRTSAMQLKKGVALDELTFMAILLDSLENPGETVSKNILMIDHEIELLPGKKLPTKNAYRMTPPELAEL</sequence>